<keyword evidence="1" id="KW-1133">Transmembrane helix</keyword>
<feature type="transmembrane region" description="Helical" evidence="1">
    <location>
        <begin position="44"/>
        <end position="64"/>
    </location>
</feature>
<reference evidence="2 3" key="1">
    <citation type="submission" date="2020-01" db="EMBL/GenBank/DDBJ databases">
        <title>Muricauda sediminis sp.nov. 40Bstr401.</title>
        <authorList>
            <person name="Xue Z."/>
            <person name="Zhu S."/>
            <person name="Ren N."/>
            <person name="Chen T."/>
            <person name="Chen X."/>
            <person name="Chen J."/>
            <person name="Yang J."/>
        </authorList>
    </citation>
    <scope>NUCLEOTIDE SEQUENCE [LARGE SCALE GENOMIC DNA]</scope>
    <source>
        <strain evidence="2 3">40Bstr401</strain>
    </source>
</reference>
<name>A0A6I5KYV7_9FLAO</name>
<dbReference type="Proteomes" id="UP000468707">
    <property type="component" value="Unassembled WGS sequence"/>
</dbReference>
<keyword evidence="3" id="KW-1185">Reference proteome</keyword>
<keyword evidence="1" id="KW-0812">Transmembrane</keyword>
<comment type="caution">
    <text evidence="2">The sequence shown here is derived from an EMBL/GenBank/DDBJ whole genome shotgun (WGS) entry which is preliminary data.</text>
</comment>
<protein>
    <recommendedName>
        <fullName evidence="4">DUF4133 domain-containing protein</fullName>
    </recommendedName>
</protein>
<feature type="transmembrane region" description="Helical" evidence="1">
    <location>
        <begin position="14"/>
        <end position="38"/>
    </location>
</feature>
<keyword evidence="1" id="KW-0472">Membrane</keyword>
<accession>A0A6I5KYV7</accession>
<evidence type="ECO:0000313" key="3">
    <source>
        <dbReference type="Proteomes" id="UP000468707"/>
    </source>
</evidence>
<sequence>MKQYEVYRHIRRRALIFGLPVSFFALQMLAVIGSLMAVIFSFNLILLIGAVAANGILYGLLLKLTQQSGLLQMRTVFPNIISNKKITLNEKYDEPS</sequence>
<gene>
    <name evidence="2" type="ORF">GTK07_07275</name>
</gene>
<evidence type="ECO:0008006" key="4">
    <source>
        <dbReference type="Google" id="ProtNLM"/>
    </source>
</evidence>
<evidence type="ECO:0000256" key="1">
    <source>
        <dbReference type="SAM" id="Phobius"/>
    </source>
</evidence>
<proteinExistence type="predicted"/>
<organism evidence="2 3">
    <name type="scientific">Flagellimonas sediminis</name>
    <dbReference type="NCBI Taxonomy" id="2696468"/>
    <lineage>
        <taxon>Bacteria</taxon>
        <taxon>Pseudomonadati</taxon>
        <taxon>Bacteroidota</taxon>
        <taxon>Flavobacteriia</taxon>
        <taxon>Flavobacteriales</taxon>
        <taxon>Flavobacteriaceae</taxon>
        <taxon>Flagellimonas</taxon>
    </lineage>
</organism>
<evidence type="ECO:0000313" key="2">
    <source>
        <dbReference type="EMBL" id="NDV43128.1"/>
    </source>
</evidence>
<dbReference type="RefSeq" id="WP_163634593.1">
    <property type="nucleotide sequence ID" value="NZ_JAAAMI010000003.1"/>
</dbReference>
<dbReference type="AlphaFoldDB" id="A0A6I5KYV7"/>
<dbReference type="EMBL" id="JAAAMI010000003">
    <property type="protein sequence ID" value="NDV43128.1"/>
    <property type="molecule type" value="Genomic_DNA"/>
</dbReference>